<keyword evidence="6" id="KW-0489">Methyltransferase</keyword>
<dbReference type="GO" id="GO:0005737">
    <property type="term" value="C:cytoplasm"/>
    <property type="evidence" value="ECO:0007669"/>
    <property type="project" value="UniProtKB-SubCell"/>
</dbReference>
<dbReference type="SUPFAM" id="SSF102114">
    <property type="entry name" value="Radical SAM enzymes"/>
    <property type="match status" value="1"/>
</dbReference>
<dbReference type="Pfam" id="PF21016">
    <property type="entry name" value="RlmN_N"/>
    <property type="match status" value="1"/>
</dbReference>
<evidence type="ECO:0000256" key="3">
    <source>
        <dbReference type="ARBA" id="ARBA00022485"/>
    </source>
</evidence>
<dbReference type="Gene3D" id="3.20.20.70">
    <property type="entry name" value="Aldolase class I"/>
    <property type="match status" value="1"/>
</dbReference>
<gene>
    <name evidence="14" type="ORF">METZ01_LOCUS2302</name>
</gene>
<evidence type="ECO:0000256" key="11">
    <source>
        <dbReference type="ARBA" id="ARBA00023004"/>
    </source>
</evidence>
<dbReference type="GO" id="GO:0051539">
    <property type="term" value="F:4 iron, 4 sulfur cluster binding"/>
    <property type="evidence" value="ECO:0007669"/>
    <property type="project" value="UniProtKB-KW"/>
</dbReference>
<dbReference type="HAMAP" id="MF_01849">
    <property type="entry name" value="RNA_methyltr_RlmN"/>
    <property type="match status" value="1"/>
</dbReference>
<keyword evidence="3" id="KW-0004">4Fe-4S</keyword>
<keyword evidence="11" id="KW-0408">Iron</keyword>
<evidence type="ECO:0000256" key="8">
    <source>
        <dbReference type="ARBA" id="ARBA00022691"/>
    </source>
</evidence>
<dbReference type="Pfam" id="PF04055">
    <property type="entry name" value="Radical_SAM"/>
    <property type="match status" value="1"/>
</dbReference>
<dbReference type="InterPro" id="IPR058240">
    <property type="entry name" value="rSAM_sf"/>
</dbReference>
<accession>A0A381N722</accession>
<evidence type="ECO:0000256" key="9">
    <source>
        <dbReference type="ARBA" id="ARBA00022694"/>
    </source>
</evidence>
<name>A0A381N722_9ZZZZ</name>
<dbReference type="PROSITE" id="PS51918">
    <property type="entry name" value="RADICAL_SAM"/>
    <property type="match status" value="1"/>
</dbReference>
<comment type="cofactor">
    <cofactor evidence="1">
        <name>[4Fe-4S] cluster</name>
        <dbReference type="ChEBI" id="CHEBI:49883"/>
    </cofactor>
</comment>
<keyword evidence="4" id="KW-0963">Cytoplasm</keyword>
<keyword evidence="5" id="KW-0698">rRNA processing</keyword>
<proteinExistence type="inferred from homology"/>
<dbReference type="PANTHER" id="PTHR30544">
    <property type="entry name" value="23S RRNA METHYLTRANSFERASE"/>
    <property type="match status" value="1"/>
</dbReference>
<keyword evidence="10" id="KW-0479">Metal-binding</keyword>
<reference evidence="14" key="1">
    <citation type="submission" date="2018-05" db="EMBL/GenBank/DDBJ databases">
        <authorList>
            <person name="Lanie J.A."/>
            <person name="Ng W.-L."/>
            <person name="Kazmierczak K.M."/>
            <person name="Andrzejewski T.M."/>
            <person name="Davidsen T.M."/>
            <person name="Wayne K.J."/>
            <person name="Tettelin H."/>
            <person name="Glass J.I."/>
            <person name="Rusch D."/>
            <person name="Podicherti R."/>
            <person name="Tsui H.-C.T."/>
            <person name="Winkler M.E."/>
        </authorList>
    </citation>
    <scope>NUCLEOTIDE SEQUENCE</scope>
</reference>
<evidence type="ECO:0000256" key="7">
    <source>
        <dbReference type="ARBA" id="ARBA00022679"/>
    </source>
</evidence>
<organism evidence="14">
    <name type="scientific">marine metagenome</name>
    <dbReference type="NCBI Taxonomy" id="408172"/>
    <lineage>
        <taxon>unclassified sequences</taxon>
        <taxon>metagenomes</taxon>
        <taxon>ecological metagenomes</taxon>
    </lineage>
</organism>
<dbReference type="InterPro" id="IPR027492">
    <property type="entry name" value="RNA_MTrfase_RlmN"/>
</dbReference>
<sequence>MSNARVTQKVQLVGMDISEMETLAAMHNELPFRGKQLFHWVYKQQVNSIDSMNTLPSLFRDLLADEYVLHPLILIKKTGSALEPTHKFLLQLPSGEKIESVIMEEGKRVTLCVSTQVGCAVDCKFCATAKMGFIKNLTAGEIVDQYLLILNSINKRITNVVFMGMGEPFLNYQQVVNAANLLNHKEGINLSAKRITISTVGIIPKIKQYTKEGHKYKLAISLNSSSQDQRLKIMPISKTHSMDALIQSAWDYYYISKKLITLEYVLLAGVNDDIADADRLMGLIGNLPCKLNLIPYNEIDGLFRRSSEEKIERFINRLERASFTVTIRWSKGTDISGGCGQLAVLDKENFK</sequence>
<dbReference type="InterPro" id="IPR013785">
    <property type="entry name" value="Aldolase_TIM"/>
</dbReference>
<dbReference type="GO" id="GO:0030488">
    <property type="term" value="P:tRNA methylation"/>
    <property type="evidence" value="ECO:0007669"/>
    <property type="project" value="InterPro"/>
</dbReference>
<keyword evidence="7" id="KW-0808">Transferase</keyword>
<dbReference type="SFLD" id="SFLDF00275">
    <property type="entry name" value="adenosine_C2_methyltransferase"/>
    <property type="match status" value="1"/>
</dbReference>
<dbReference type="Gene3D" id="1.10.150.530">
    <property type="match status" value="1"/>
</dbReference>
<evidence type="ECO:0000313" key="14">
    <source>
        <dbReference type="EMBL" id="SUZ49448.1"/>
    </source>
</evidence>
<dbReference type="SFLD" id="SFLDS00029">
    <property type="entry name" value="Radical_SAM"/>
    <property type="match status" value="1"/>
</dbReference>
<keyword evidence="9" id="KW-0819">tRNA processing</keyword>
<dbReference type="NCBIfam" id="TIGR00048">
    <property type="entry name" value="rRNA_mod_RlmN"/>
    <property type="match status" value="1"/>
</dbReference>
<dbReference type="AlphaFoldDB" id="A0A381N722"/>
<evidence type="ECO:0000256" key="6">
    <source>
        <dbReference type="ARBA" id="ARBA00022603"/>
    </source>
</evidence>
<dbReference type="SFLD" id="SFLDG01062">
    <property type="entry name" value="methyltransferase_(Class_A)"/>
    <property type="match status" value="1"/>
</dbReference>
<protein>
    <recommendedName>
        <fullName evidence="13">Radical SAM core domain-containing protein</fullName>
    </recommendedName>
</protein>
<dbReference type="CDD" id="cd01335">
    <property type="entry name" value="Radical_SAM"/>
    <property type="match status" value="1"/>
</dbReference>
<evidence type="ECO:0000256" key="4">
    <source>
        <dbReference type="ARBA" id="ARBA00022490"/>
    </source>
</evidence>
<dbReference type="EMBL" id="UINC01000116">
    <property type="protein sequence ID" value="SUZ49448.1"/>
    <property type="molecule type" value="Genomic_DNA"/>
</dbReference>
<keyword evidence="12" id="KW-0411">Iron-sulfur</keyword>
<comment type="subcellular location">
    <subcellularLocation>
        <location evidence="2">Cytoplasm</location>
    </subcellularLocation>
</comment>
<evidence type="ECO:0000256" key="2">
    <source>
        <dbReference type="ARBA" id="ARBA00004496"/>
    </source>
</evidence>
<evidence type="ECO:0000259" key="13">
    <source>
        <dbReference type="PROSITE" id="PS51918"/>
    </source>
</evidence>
<evidence type="ECO:0000256" key="10">
    <source>
        <dbReference type="ARBA" id="ARBA00022723"/>
    </source>
</evidence>
<keyword evidence="8" id="KW-0949">S-adenosyl-L-methionine</keyword>
<evidence type="ECO:0000256" key="12">
    <source>
        <dbReference type="ARBA" id="ARBA00023014"/>
    </source>
</evidence>
<dbReference type="InterPro" id="IPR040072">
    <property type="entry name" value="Methyltransferase_A"/>
</dbReference>
<dbReference type="InterPro" id="IPR004383">
    <property type="entry name" value="rRNA_lsu_MTrfase_RlmN/Cfr"/>
</dbReference>
<dbReference type="InterPro" id="IPR007197">
    <property type="entry name" value="rSAM"/>
</dbReference>
<dbReference type="PANTHER" id="PTHR30544:SF5">
    <property type="entry name" value="RADICAL SAM CORE DOMAIN-CONTAINING PROTEIN"/>
    <property type="match status" value="1"/>
</dbReference>
<dbReference type="InterPro" id="IPR048641">
    <property type="entry name" value="RlmN_N"/>
</dbReference>
<evidence type="ECO:0000256" key="1">
    <source>
        <dbReference type="ARBA" id="ARBA00001966"/>
    </source>
</evidence>
<dbReference type="GO" id="GO:0046872">
    <property type="term" value="F:metal ion binding"/>
    <property type="evidence" value="ECO:0007669"/>
    <property type="project" value="UniProtKB-KW"/>
</dbReference>
<dbReference type="PIRSF" id="PIRSF006004">
    <property type="entry name" value="CHP00048"/>
    <property type="match status" value="1"/>
</dbReference>
<dbReference type="GO" id="GO:0008173">
    <property type="term" value="F:RNA methyltransferase activity"/>
    <property type="evidence" value="ECO:0007669"/>
    <property type="project" value="InterPro"/>
</dbReference>
<dbReference type="GO" id="GO:0070475">
    <property type="term" value="P:rRNA base methylation"/>
    <property type="evidence" value="ECO:0007669"/>
    <property type="project" value="InterPro"/>
</dbReference>
<dbReference type="FunFam" id="3.20.20.70:FF:000014">
    <property type="entry name" value="Probable dual-specificity RNA methyltransferase RlmN"/>
    <property type="match status" value="1"/>
</dbReference>
<feature type="domain" description="Radical SAM core" evidence="13">
    <location>
        <begin position="105"/>
        <end position="334"/>
    </location>
</feature>
<evidence type="ECO:0000256" key="5">
    <source>
        <dbReference type="ARBA" id="ARBA00022552"/>
    </source>
</evidence>